<reference evidence="2 3" key="1">
    <citation type="submission" date="2023-06" db="EMBL/GenBank/DDBJ databases">
        <title>Altererythrobacter rubellus NBRC 112769 genome.</title>
        <authorList>
            <person name="Zhang K."/>
        </authorList>
    </citation>
    <scope>NUCLEOTIDE SEQUENCE [LARGE SCALE GENOMIC DNA]</scope>
    <source>
        <strain evidence="2 3">NBRC 112769</strain>
    </source>
</reference>
<dbReference type="RefSeq" id="WP_285975243.1">
    <property type="nucleotide sequence ID" value="NZ_CP127221.1"/>
</dbReference>
<dbReference type="AlphaFoldDB" id="A0A9Y2B8J5"/>
<gene>
    <name evidence="2" type="ORF">QQX03_08065</name>
</gene>
<evidence type="ECO:0000256" key="1">
    <source>
        <dbReference type="SAM" id="SignalP"/>
    </source>
</evidence>
<dbReference type="InterPro" id="IPR047111">
    <property type="entry name" value="YbaP-like"/>
</dbReference>
<keyword evidence="1" id="KW-0732">Signal</keyword>
<protein>
    <submittedName>
        <fullName evidence="2">TraB/GumN family protein</fullName>
    </submittedName>
</protein>
<accession>A0A9Y2B8J5</accession>
<dbReference type="InterPro" id="IPR002816">
    <property type="entry name" value="TraB/PrgY/GumN_fam"/>
</dbReference>
<organism evidence="2 3">
    <name type="scientific">Altererythrobacter rubellus</name>
    <dbReference type="NCBI Taxonomy" id="2173831"/>
    <lineage>
        <taxon>Bacteria</taxon>
        <taxon>Pseudomonadati</taxon>
        <taxon>Pseudomonadota</taxon>
        <taxon>Alphaproteobacteria</taxon>
        <taxon>Sphingomonadales</taxon>
        <taxon>Erythrobacteraceae</taxon>
        <taxon>Altererythrobacter</taxon>
    </lineage>
</organism>
<dbReference type="Proteomes" id="UP001231445">
    <property type="component" value="Chromosome"/>
</dbReference>
<sequence>MIARFAFLLAGALVLAGCEAGGETVENDQLTPSPILYEIADAKGEPQGWLFGTIHALPDGVEWRTADLERVIDQAQLLVVEVGDLSDTRSINSTFTTLATTPGQPDIRTRVDAEDRQQLDEMMAKGHFSSRDFANVETWAAALMLARVSNTGSPRNGADKALLLEFPDHRVRELEGTLTQMRIFDDLAPQDQTDLLTGIIDEYRSLGDNPERLRKAWLSGDEEGLINATQSGIMADPELYEALLAGRNRAWMKEIDDLLADGPNPLIAVGAAHLVGPDGLTTLIEQRGYTLTRLQ</sequence>
<dbReference type="EMBL" id="CP127221">
    <property type="protein sequence ID" value="WIW94927.1"/>
    <property type="molecule type" value="Genomic_DNA"/>
</dbReference>
<keyword evidence="3" id="KW-1185">Reference proteome</keyword>
<dbReference type="Pfam" id="PF01963">
    <property type="entry name" value="TraB_PrgY_gumN"/>
    <property type="match status" value="1"/>
</dbReference>
<dbReference type="PANTHER" id="PTHR40590:SF1">
    <property type="entry name" value="CYTOPLASMIC PROTEIN"/>
    <property type="match status" value="1"/>
</dbReference>
<feature type="chain" id="PRO_5040977083" evidence="1">
    <location>
        <begin position="21"/>
        <end position="295"/>
    </location>
</feature>
<dbReference type="PANTHER" id="PTHR40590">
    <property type="entry name" value="CYTOPLASMIC PROTEIN-RELATED"/>
    <property type="match status" value="1"/>
</dbReference>
<proteinExistence type="predicted"/>
<dbReference type="CDD" id="cd14789">
    <property type="entry name" value="Tiki"/>
    <property type="match status" value="1"/>
</dbReference>
<dbReference type="PROSITE" id="PS51257">
    <property type="entry name" value="PROKAR_LIPOPROTEIN"/>
    <property type="match status" value="1"/>
</dbReference>
<evidence type="ECO:0000313" key="3">
    <source>
        <dbReference type="Proteomes" id="UP001231445"/>
    </source>
</evidence>
<feature type="signal peptide" evidence="1">
    <location>
        <begin position="1"/>
        <end position="20"/>
    </location>
</feature>
<dbReference type="KEGG" id="arue:QQX03_08065"/>
<name>A0A9Y2B8J5_9SPHN</name>
<evidence type="ECO:0000313" key="2">
    <source>
        <dbReference type="EMBL" id="WIW94927.1"/>
    </source>
</evidence>